<dbReference type="eggNOG" id="COG0251">
    <property type="taxonomic scope" value="Bacteria"/>
</dbReference>
<keyword evidence="3" id="KW-1185">Reference proteome</keyword>
<dbReference type="GO" id="GO:0005829">
    <property type="term" value="C:cytosol"/>
    <property type="evidence" value="ECO:0007669"/>
    <property type="project" value="TreeGrafter"/>
</dbReference>
<dbReference type="FunCoup" id="M5E348">
    <property type="interactions" value="386"/>
</dbReference>
<dbReference type="InterPro" id="IPR006175">
    <property type="entry name" value="YjgF/YER057c/UK114"/>
</dbReference>
<name>M5E348_9FIRM</name>
<dbReference type="RefSeq" id="WP_005489405.1">
    <property type="nucleotide sequence ID" value="NZ_CAUI01000021.1"/>
</dbReference>
<dbReference type="OrthoDB" id="9803101at2"/>
<dbReference type="NCBIfam" id="TIGR00004">
    <property type="entry name" value="Rid family detoxifying hydrolase"/>
    <property type="match status" value="1"/>
</dbReference>
<comment type="caution">
    <text evidence="2">The sequence shown here is derived from an EMBL/GenBank/DDBJ whole genome shotgun (WGS) entry which is preliminary data.</text>
</comment>
<proteinExistence type="inferred from homology"/>
<dbReference type="SUPFAM" id="SSF55298">
    <property type="entry name" value="YjgF-like"/>
    <property type="match status" value="1"/>
</dbReference>
<dbReference type="PROSITE" id="PS01094">
    <property type="entry name" value="UPF0076"/>
    <property type="match status" value="1"/>
</dbReference>
<dbReference type="FunFam" id="3.30.1330.40:FF:000001">
    <property type="entry name" value="L-PSP family endoribonuclease"/>
    <property type="match status" value="1"/>
</dbReference>
<dbReference type="InterPro" id="IPR035959">
    <property type="entry name" value="RutC-like_sf"/>
</dbReference>
<evidence type="ECO:0000313" key="2">
    <source>
        <dbReference type="EMBL" id="CCU80101.1"/>
    </source>
</evidence>
<dbReference type="InterPro" id="IPR019897">
    <property type="entry name" value="RidA_CS"/>
</dbReference>
<dbReference type="GO" id="GO:0019239">
    <property type="term" value="F:deaminase activity"/>
    <property type="evidence" value="ECO:0007669"/>
    <property type="project" value="TreeGrafter"/>
</dbReference>
<reference evidence="3" key="1">
    <citation type="journal article" date="2013" name="Genome Announc.">
        <title>Genome Sequence of Halanaerobium saccharolyticum subsp. saccharolyticum Strain DSM 6643T, a Halophilic Hydrogen-Producing Bacterium.</title>
        <authorList>
            <person name="Kivisto A."/>
            <person name="Larjo A."/>
            <person name="Ciranna A."/>
            <person name="Santala V."/>
            <person name="Roos C."/>
            <person name="Karp M."/>
        </authorList>
    </citation>
    <scope>NUCLEOTIDE SEQUENCE [LARGE SCALE GENOMIC DNA]</scope>
    <source>
        <strain evidence="3">DSM 6643</strain>
    </source>
</reference>
<evidence type="ECO:0000256" key="1">
    <source>
        <dbReference type="ARBA" id="ARBA00010552"/>
    </source>
</evidence>
<dbReference type="Gene3D" id="3.30.1330.40">
    <property type="entry name" value="RutC-like"/>
    <property type="match status" value="1"/>
</dbReference>
<organism evidence="2 3">
    <name type="scientific">Halanaerobium saccharolyticum subsp. saccharolyticum DSM 6643</name>
    <dbReference type="NCBI Taxonomy" id="1293054"/>
    <lineage>
        <taxon>Bacteria</taxon>
        <taxon>Bacillati</taxon>
        <taxon>Bacillota</taxon>
        <taxon>Clostridia</taxon>
        <taxon>Halanaerobiales</taxon>
        <taxon>Halanaerobiaceae</taxon>
        <taxon>Halanaerobium</taxon>
    </lineage>
</organism>
<dbReference type="InParanoid" id="M5E348"/>
<dbReference type="Pfam" id="PF01042">
    <property type="entry name" value="Ribonuc_L-PSP"/>
    <property type="match status" value="1"/>
</dbReference>
<dbReference type="PANTHER" id="PTHR11803:SF39">
    <property type="entry name" value="2-IMINOBUTANOATE_2-IMINOPROPANOATE DEAMINASE"/>
    <property type="match status" value="1"/>
</dbReference>
<protein>
    <submittedName>
        <fullName evidence="2">Endoribonuclease L-PSP</fullName>
    </submittedName>
</protein>
<dbReference type="STRING" id="1293054.HSACCH_01852"/>
<dbReference type="CDD" id="cd00448">
    <property type="entry name" value="YjgF_YER057c_UK114_family"/>
    <property type="match status" value="1"/>
</dbReference>
<dbReference type="PANTHER" id="PTHR11803">
    <property type="entry name" value="2-IMINOBUTANOATE/2-IMINOPROPANOATE DEAMINASE RIDA"/>
    <property type="match status" value="1"/>
</dbReference>
<dbReference type="InterPro" id="IPR006056">
    <property type="entry name" value="RidA"/>
</dbReference>
<gene>
    <name evidence="2" type="ORF">HSACCH_01852</name>
</gene>
<dbReference type="Proteomes" id="UP000012063">
    <property type="component" value="Unassembled WGS sequence"/>
</dbReference>
<evidence type="ECO:0000313" key="3">
    <source>
        <dbReference type="Proteomes" id="UP000012063"/>
    </source>
</evidence>
<comment type="similarity">
    <text evidence="1">Belongs to the RutC family.</text>
</comment>
<dbReference type="EMBL" id="CAUI01000021">
    <property type="protein sequence ID" value="CCU80101.1"/>
    <property type="molecule type" value="Genomic_DNA"/>
</dbReference>
<dbReference type="AlphaFoldDB" id="M5E348"/>
<sequence length="127" mass="14129">MREQISTKNAPAAIGAYSQAILSDDIIFTSGQLPMDPETGEMVENDIKKQTKQSLDNLKFILNEANSDCNNILKTTIFLSDLNNFSEVNKIYAEYFDGAPPARSCIEVSKLPKDSLIEIEAIAKKRK</sequence>
<accession>M5E348</accession>